<dbReference type="Pfam" id="PF09084">
    <property type="entry name" value="NMT1"/>
    <property type="match status" value="2"/>
</dbReference>
<name>A0ABQ6N195_9STRA</name>
<evidence type="ECO:0000256" key="9">
    <source>
        <dbReference type="ARBA" id="ARBA00023004"/>
    </source>
</evidence>
<dbReference type="SUPFAM" id="SSF53850">
    <property type="entry name" value="Periplasmic binding protein-like II"/>
    <property type="match status" value="1"/>
</dbReference>
<evidence type="ECO:0000256" key="7">
    <source>
        <dbReference type="ARBA" id="ARBA00022898"/>
    </source>
</evidence>
<comment type="catalytic activity">
    <reaction evidence="11">
        <text>N(6)-(pyridoxal phosphate)-L-lysyl-[4-amino-5-hydroxymethyl-2-methylpyrimidine phosphate synthase] + L-histidyl-[4-amino-5-hydroxymethyl-2-methylpyrimidine phosphate synthase] + 2 Fe(3+) + 4 H2O = L-lysyl-[4-amino-5-hydroxymethyl-2-methylpyrimidine phosphate synthase] + (2S)-2-amino-5-hydroxy-4-oxopentanoyl-[4-amino-5-hydroxymethyl-2-methylpyrimidine phosphate synthase] + 4-amino-2-methyl-5-(phosphooxymethyl)pyrimidine + 3-oxopropanoate + 2 Fe(2+) + 2 H(+)</text>
        <dbReference type="Rhea" id="RHEA:65756"/>
        <dbReference type="Rhea" id="RHEA-COMP:16892"/>
        <dbReference type="Rhea" id="RHEA-COMP:16893"/>
        <dbReference type="Rhea" id="RHEA-COMP:16894"/>
        <dbReference type="Rhea" id="RHEA-COMP:16895"/>
        <dbReference type="ChEBI" id="CHEBI:15377"/>
        <dbReference type="ChEBI" id="CHEBI:15378"/>
        <dbReference type="ChEBI" id="CHEBI:29033"/>
        <dbReference type="ChEBI" id="CHEBI:29034"/>
        <dbReference type="ChEBI" id="CHEBI:29969"/>
        <dbReference type="ChEBI" id="CHEBI:29979"/>
        <dbReference type="ChEBI" id="CHEBI:33190"/>
        <dbReference type="ChEBI" id="CHEBI:58354"/>
        <dbReference type="ChEBI" id="CHEBI:143915"/>
        <dbReference type="ChEBI" id="CHEBI:157692"/>
    </reaction>
    <physiologicalReaction direction="left-to-right" evidence="11">
        <dbReference type="Rhea" id="RHEA:65757"/>
    </physiologicalReaction>
</comment>
<keyword evidence="9" id="KW-0408">Iron</keyword>
<keyword evidence="8" id="KW-0784">Thiamine biosynthesis</keyword>
<evidence type="ECO:0000256" key="8">
    <source>
        <dbReference type="ARBA" id="ARBA00022977"/>
    </source>
</evidence>
<evidence type="ECO:0000256" key="10">
    <source>
        <dbReference type="ARBA" id="ARBA00033171"/>
    </source>
</evidence>
<evidence type="ECO:0000256" key="1">
    <source>
        <dbReference type="ARBA" id="ARBA00003469"/>
    </source>
</evidence>
<proteinExistence type="inferred from homology"/>
<dbReference type="InterPro" id="IPR027939">
    <property type="entry name" value="NMT1/THI5"/>
</dbReference>
<evidence type="ECO:0000259" key="12">
    <source>
        <dbReference type="Pfam" id="PF09084"/>
    </source>
</evidence>
<reference evidence="13 14" key="1">
    <citation type="journal article" date="2023" name="Commun. Biol.">
        <title>Genome analysis of Parmales, the sister group of diatoms, reveals the evolutionary specialization of diatoms from phago-mixotrophs to photoautotrophs.</title>
        <authorList>
            <person name="Ban H."/>
            <person name="Sato S."/>
            <person name="Yoshikawa S."/>
            <person name="Yamada K."/>
            <person name="Nakamura Y."/>
            <person name="Ichinomiya M."/>
            <person name="Sato N."/>
            <person name="Blanc-Mathieu R."/>
            <person name="Endo H."/>
            <person name="Kuwata A."/>
            <person name="Ogata H."/>
        </authorList>
    </citation>
    <scope>NUCLEOTIDE SEQUENCE [LARGE SCALE GENOMIC DNA]</scope>
</reference>
<comment type="function">
    <text evidence="1">Responsible for the formation of the pyrimidine heterocycle in the thiamine biosynthesis pathway. Catalyzes the formation of hydroxymethylpyrimidine phosphate (HMP-P) from histidine and pyridoxal phosphate (PLP). The protein uses PLP and the active site histidine to form HMP-P, generating an inactive enzyme. The enzyme can only undergo a single turnover, which suggests it is a suicide enzyme.</text>
</comment>
<comment type="similarity">
    <text evidence="3">Belongs to the NMT1/THI5 family.</text>
</comment>
<evidence type="ECO:0000256" key="6">
    <source>
        <dbReference type="ARBA" id="ARBA00022723"/>
    </source>
</evidence>
<evidence type="ECO:0000313" key="13">
    <source>
        <dbReference type="EMBL" id="GMI38138.1"/>
    </source>
</evidence>
<comment type="pathway">
    <text evidence="2">Cofactor biosynthesis; thiamine diphosphate biosynthesis.</text>
</comment>
<dbReference type="Gene3D" id="3.40.190.10">
    <property type="entry name" value="Periplasmic binding protein-like II"/>
    <property type="match status" value="2"/>
</dbReference>
<evidence type="ECO:0000256" key="3">
    <source>
        <dbReference type="ARBA" id="ARBA00009406"/>
    </source>
</evidence>
<evidence type="ECO:0000256" key="11">
    <source>
        <dbReference type="ARBA" id="ARBA00048179"/>
    </source>
</evidence>
<dbReference type="EMBL" id="BRYB01003519">
    <property type="protein sequence ID" value="GMI38138.1"/>
    <property type="molecule type" value="Genomic_DNA"/>
</dbReference>
<gene>
    <name evidence="13" type="ORF">TeGR_g8592</name>
</gene>
<accession>A0ABQ6N195</accession>
<dbReference type="InterPro" id="IPR015168">
    <property type="entry name" value="SsuA/THI5"/>
</dbReference>
<keyword evidence="5" id="KW-0808">Transferase</keyword>
<feature type="domain" description="SsuA/THI5-like" evidence="12">
    <location>
        <begin position="74"/>
        <end position="265"/>
    </location>
</feature>
<sequence length="369" mass="39979">MSSPTPPSPTPPPPTPLSIALDWTPNTNHAGFFAAKALGFYSARGLDVSLLSVSDPIYQASYLPPSDERAAGEYNTPCGLVASGRAHFALNSPEGVINWNTRPASDPRPPLTAVAAVCQANTSAIACRPEIQRPRDLDGKRYASYAARFEGRIVQRMIRADGGEGEYEEVVAPMLGLWNTVLSPAGEPGATDATWIFTCWEGVEAEMKGERLSLFRLEDYGIPYGYAPCLVANPALLAAEPDAVRRFLEASAEGWEYCAKHPTEAARMLVEGARAECADGSLDPRMCELSMEKLAPSLLAADGRWGRMEKGRWDAYLDWLAGAGLLTTYVNSRAGGEGKATLDELRRGQSGETIKREDIDAAKLFFSDW</sequence>
<evidence type="ECO:0000256" key="4">
    <source>
        <dbReference type="ARBA" id="ARBA00011738"/>
    </source>
</evidence>
<dbReference type="PANTHER" id="PTHR31528:SF1">
    <property type="entry name" value="4-AMINO-5-HYDROXYMETHYL-2-METHYLPYRIMIDINE PHOSPHATE SYNTHASE THI11-RELATED"/>
    <property type="match status" value="1"/>
</dbReference>
<organism evidence="13 14">
    <name type="scientific">Tetraparma gracilis</name>
    <dbReference type="NCBI Taxonomy" id="2962635"/>
    <lineage>
        <taxon>Eukaryota</taxon>
        <taxon>Sar</taxon>
        <taxon>Stramenopiles</taxon>
        <taxon>Ochrophyta</taxon>
        <taxon>Bolidophyceae</taxon>
        <taxon>Parmales</taxon>
        <taxon>Triparmaceae</taxon>
        <taxon>Tetraparma</taxon>
    </lineage>
</organism>
<evidence type="ECO:0000256" key="5">
    <source>
        <dbReference type="ARBA" id="ARBA00022679"/>
    </source>
</evidence>
<evidence type="ECO:0000256" key="2">
    <source>
        <dbReference type="ARBA" id="ARBA00004948"/>
    </source>
</evidence>
<feature type="domain" description="SsuA/THI5-like" evidence="12">
    <location>
        <begin position="26"/>
        <end position="56"/>
    </location>
</feature>
<evidence type="ECO:0000313" key="14">
    <source>
        <dbReference type="Proteomes" id="UP001165060"/>
    </source>
</evidence>
<keyword evidence="14" id="KW-1185">Reference proteome</keyword>
<comment type="subunit">
    <text evidence="4">Homodimer.</text>
</comment>
<dbReference type="Proteomes" id="UP001165060">
    <property type="component" value="Unassembled WGS sequence"/>
</dbReference>
<keyword evidence="6" id="KW-0479">Metal-binding</keyword>
<comment type="caution">
    <text evidence="13">The sequence shown here is derived from an EMBL/GenBank/DDBJ whole genome shotgun (WGS) entry which is preliminary data.</text>
</comment>
<keyword evidence="7" id="KW-0663">Pyridoxal phosphate</keyword>
<protein>
    <recommendedName>
        <fullName evidence="10">Thiamine pyrimidine synthase</fullName>
    </recommendedName>
</protein>
<dbReference type="PANTHER" id="PTHR31528">
    <property type="entry name" value="4-AMINO-5-HYDROXYMETHYL-2-METHYLPYRIMIDINE PHOSPHATE SYNTHASE THI11-RELATED"/>
    <property type="match status" value="1"/>
</dbReference>